<evidence type="ECO:0000313" key="5">
    <source>
        <dbReference type="Proteomes" id="UP000250025"/>
    </source>
</evidence>
<proteinExistence type="predicted"/>
<keyword evidence="1" id="KW-0808">Transferase</keyword>
<sequence length="242" mass="27159">MRLMRRARVSRPFWPGVAHADGRPSGSCSLDSCPCWKRCWTSTMDKAAFWNCRSGRGRRLSRWRRHLLVGRSGQTWAIGSAGGRQRHKHGKTMTPESIKDAEALAALDVRARGEDAWSVECFEALVSNPQYRVMGVTEPEKRALLAFAVVSSGPFDLELEMIAVDPEHRRRGLAGQLIRAMIEHGVRLERERILLEVRAGNDAAQALYALYGFKVDGRRTGYYPQASGGREDAILMSRPLTH</sequence>
<evidence type="ECO:0000259" key="3">
    <source>
        <dbReference type="PROSITE" id="PS51186"/>
    </source>
</evidence>
<reference evidence="4 5" key="1">
    <citation type="journal article" date="2017" name="Int. J. Syst. Evol. Microbiol.">
        <title>Kushneria konosiri sp. nov., isolated from the Korean salt-fermented seafood Daemi-jeot.</title>
        <authorList>
            <person name="Yun J.H."/>
            <person name="Park S.K."/>
            <person name="Lee J.Y."/>
            <person name="Jung M.J."/>
            <person name="Bae J.W."/>
        </authorList>
    </citation>
    <scope>NUCLEOTIDE SEQUENCE [LARGE SCALE GENOMIC DNA]</scope>
    <source>
        <strain evidence="4 5">X49</strain>
    </source>
</reference>
<dbReference type="InterPro" id="IPR000182">
    <property type="entry name" value="GNAT_dom"/>
</dbReference>
<name>A0A2Z2H413_9GAMM</name>
<dbReference type="PANTHER" id="PTHR43420">
    <property type="entry name" value="ACETYLTRANSFERASE"/>
    <property type="match status" value="1"/>
</dbReference>
<dbReference type="Pfam" id="PF00583">
    <property type="entry name" value="Acetyltransf_1"/>
    <property type="match status" value="1"/>
</dbReference>
<evidence type="ECO:0000313" key="4">
    <source>
        <dbReference type="EMBL" id="ARS51975.1"/>
    </source>
</evidence>
<dbReference type="SUPFAM" id="SSF55729">
    <property type="entry name" value="Acyl-CoA N-acyltransferases (Nat)"/>
    <property type="match status" value="1"/>
</dbReference>
<evidence type="ECO:0000256" key="2">
    <source>
        <dbReference type="ARBA" id="ARBA00023315"/>
    </source>
</evidence>
<dbReference type="AlphaFoldDB" id="A0A2Z2H413"/>
<dbReference type="EMBL" id="CP021323">
    <property type="protein sequence ID" value="ARS51975.1"/>
    <property type="molecule type" value="Genomic_DNA"/>
</dbReference>
<gene>
    <name evidence="4" type="ORF">B9G99_02905</name>
</gene>
<dbReference type="Gene3D" id="3.40.630.30">
    <property type="match status" value="1"/>
</dbReference>
<dbReference type="InterPro" id="IPR050680">
    <property type="entry name" value="YpeA/RimI_acetyltransf"/>
</dbReference>
<keyword evidence="2" id="KW-0012">Acyltransferase</keyword>
<dbReference type="PROSITE" id="PS51186">
    <property type="entry name" value="GNAT"/>
    <property type="match status" value="1"/>
</dbReference>
<keyword evidence="5" id="KW-1185">Reference proteome</keyword>
<dbReference type="PANTHER" id="PTHR43420:SF44">
    <property type="entry name" value="ACETYLTRANSFERASE YPEA"/>
    <property type="match status" value="1"/>
</dbReference>
<dbReference type="Proteomes" id="UP000250025">
    <property type="component" value="Chromosome"/>
</dbReference>
<dbReference type="CDD" id="cd04301">
    <property type="entry name" value="NAT_SF"/>
    <property type="match status" value="1"/>
</dbReference>
<accession>A0A2Z2H413</accession>
<protein>
    <recommendedName>
        <fullName evidence="3">N-acetyltransferase domain-containing protein</fullName>
    </recommendedName>
</protein>
<dbReference type="KEGG" id="kus:B9G99_02905"/>
<feature type="domain" description="N-acetyltransferase" evidence="3">
    <location>
        <begin position="91"/>
        <end position="241"/>
    </location>
</feature>
<dbReference type="GO" id="GO:0016747">
    <property type="term" value="F:acyltransferase activity, transferring groups other than amino-acyl groups"/>
    <property type="evidence" value="ECO:0007669"/>
    <property type="project" value="InterPro"/>
</dbReference>
<organism evidence="4 5">
    <name type="scientific">Kushneria konosiri</name>
    <dbReference type="NCBI Taxonomy" id="698828"/>
    <lineage>
        <taxon>Bacteria</taxon>
        <taxon>Pseudomonadati</taxon>
        <taxon>Pseudomonadota</taxon>
        <taxon>Gammaproteobacteria</taxon>
        <taxon>Oceanospirillales</taxon>
        <taxon>Halomonadaceae</taxon>
        <taxon>Kushneria</taxon>
    </lineage>
</organism>
<evidence type="ECO:0000256" key="1">
    <source>
        <dbReference type="ARBA" id="ARBA00022679"/>
    </source>
</evidence>
<dbReference type="InterPro" id="IPR016181">
    <property type="entry name" value="Acyl_CoA_acyltransferase"/>
</dbReference>